<reference evidence="1" key="1">
    <citation type="submission" date="2022-07" db="EMBL/GenBank/DDBJ databases">
        <title>Phylogenomic reconstructions and comparative analyses of Kickxellomycotina fungi.</title>
        <authorList>
            <person name="Reynolds N.K."/>
            <person name="Stajich J.E."/>
            <person name="Barry K."/>
            <person name="Grigoriev I.V."/>
            <person name="Crous P."/>
            <person name="Smith M.E."/>
        </authorList>
    </citation>
    <scope>NUCLEOTIDE SEQUENCE</scope>
    <source>
        <strain evidence="1">NRRL 5244</strain>
    </source>
</reference>
<gene>
    <name evidence="1" type="ORF">FBU59_004498</name>
</gene>
<organism evidence="1 2">
    <name type="scientific">Linderina macrospora</name>
    <dbReference type="NCBI Taxonomy" id="4868"/>
    <lineage>
        <taxon>Eukaryota</taxon>
        <taxon>Fungi</taxon>
        <taxon>Fungi incertae sedis</taxon>
        <taxon>Zoopagomycota</taxon>
        <taxon>Kickxellomycotina</taxon>
        <taxon>Kickxellomycetes</taxon>
        <taxon>Kickxellales</taxon>
        <taxon>Kickxellaceae</taxon>
        <taxon>Linderina</taxon>
    </lineage>
</organism>
<protein>
    <submittedName>
        <fullName evidence="1">Uncharacterized protein</fullName>
    </submittedName>
</protein>
<keyword evidence="2" id="KW-1185">Reference proteome</keyword>
<evidence type="ECO:0000313" key="1">
    <source>
        <dbReference type="EMBL" id="KAJ1938255.1"/>
    </source>
</evidence>
<dbReference type="Proteomes" id="UP001150603">
    <property type="component" value="Unassembled WGS sequence"/>
</dbReference>
<feature type="non-terminal residue" evidence="1">
    <location>
        <position position="181"/>
    </location>
</feature>
<accession>A0ACC1J5C5</accession>
<sequence length="181" mass="19577">MNQLNSGPDGNGLEDLSSLGVQVMDQAVLERTVHDQASRDLTERSIKTEQKRLAKVDSALAKRHQMLARAHETMTKHAPSTARYTSTSSRAERLEEEIDQLTDDRNDVVERLAQAQAQMPTMSAKAESVNEAPNIASMIVPQRHAAAMARDAAKSADGDVDDTSGEQGENGATMSESTGDD</sequence>
<dbReference type="EMBL" id="JANBPW010003238">
    <property type="protein sequence ID" value="KAJ1938255.1"/>
    <property type="molecule type" value="Genomic_DNA"/>
</dbReference>
<comment type="caution">
    <text evidence="1">The sequence shown here is derived from an EMBL/GenBank/DDBJ whole genome shotgun (WGS) entry which is preliminary data.</text>
</comment>
<name>A0ACC1J5C5_9FUNG</name>
<proteinExistence type="predicted"/>
<evidence type="ECO:0000313" key="2">
    <source>
        <dbReference type="Proteomes" id="UP001150603"/>
    </source>
</evidence>